<dbReference type="Proteomes" id="UP000321393">
    <property type="component" value="Unassembled WGS sequence"/>
</dbReference>
<sequence length="208" mass="24424">MKIIREGPCTTRPPVLDDKNYSYWKPQMTSFFKSLDGKAWRAILARWELLTVIVDGQVVPKFELDWTDAEEQASAGNSRRFNAIFKGVDLNAFELINSCNSAKEAWRILGVAYEVKKFRNMNTIGARVREQNSFRRRDENFKRKPEERTFKYRERGGIGHYQAKCPTYLRKQKKSFCATFFDEESDDSEEEDEYTNAFISRLTEHDSI</sequence>
<dbReference type="EMBL" id="SSTE01020563">
    <property type="protein sequence ID" value="KAA0033905.1"/>
    <property type="molecule type" value="Genomic_DNA"/>
</dbReference>
<organism evidence="1 2">
    <name type="scientific">Cucumis melo var. makuwa</name>
    <name type="common">Oriental melon</name>
    <dbReference type="NCBI Taxonomy" id="1194695"/>
    <lineage>
        <taxon>Eukaryota</taxon>
        <taxon>Viridiplantae</taxon>
        <taxon>Streptophyta</taxon>
        <taxon>Embryophyta</taxon>
        <taxon>Tracheophyta</taxon>
        <taxon>Spermatophyta</taxon>
        <taxon>Magnoliopsida</taxon>
        <taxon>eudicotyledons</taxon>
        <taxon>Gunneridae</taxon>
        <taxon>Pentapetalae</taxon>
        <taxon>rosids</taxon>
        <taxon>fabids</taxon>
        <taxon>Cucurbitales</taxon>
        <taxon>Cucurbitaceae</taxon>
        <taxon>Benincaseae</taxon>
        <taxon>Cucumis</taxon>
    </lineage>
</organism>
<gene>
    <name evidence="1" type="ORF">E6C27_scaffold43059G00960</name>
</gene>
<accession>A0A5A7SXI7</accession>
<protein>
    <submittedName>
        <fullName evidence="1">Gag-pol polyprotein</fullName>
    </submittedName>
</protein>
<reference evidence="1 2" key="1">
    <citation type="submission" date="2019-08" db="EMBL/GenBank/DDBJ databases">
        <title>Draft genome sequences of two oriental melons (Cucumis melo L. var makuwa).</title>
        <authorList>
            <person name="Kwon S.-Y."/>
        </authorList>
    </citation>
    <scope>NUCLEOTIDE SEQUENCE [LARGE SCALE GENOMIC DNA]</scope>
    <source>
        <strain evidence="2">cv. SW 3</strain>
        <tissue evidence="1">Leaf</tissue>
    </source>
</reference>
<evidence type="ECO:0000313" key="1">
    <source>
        <dbReference type="EMBL" id="KAA0033905.1"/>
    </source>
</evidence>
<proteinExistence type="predicted"/>
<dbReference type="AlphaFoldDB" id="A0A5A7SXI7"/>
<name>A0A5A7SXI7_CUCMM</name>
<evidence type="ECO:0000313" key="2">
    <source>
        <dbReference type="Proteomes" id="UP000321393"/>
    </source>
</evidence>
<dbReference type="OrthoDB" id="7614122at2759"/>
<comment type="caution">
    <text evidence="1">The sequence shown here is derived from an EMBL/GenBank/DDBJ whole genome shotgun (WGS) entry which is preliminary data.</text>
</comment>